<reference evidence="1 2" key="1">
    <citation type="submission" date="2013-01" db="EMBL/GenBank/DDBJ databases">
        <authorList>
            <person name="Inman J."/>
            <person name="Zafar N."/>
            <person name="Lorenzi H."/>
            <person name="Caler E."/>
        </authorList>
    </citation>
    <scope>NUCLEOTIDE SEQUENCE [LARGE SCALE GENOMIC DNA]</scope>
    <source>
        <strain evidence="1 2">HM-3:IMSS</strain>
    </source>
</reference>
<dbReference type="Proteomes" id="UP000030780">
    <property type="component" value="Unassembled WGS sequence"/>
</dbReference>
<proteinExistence type="predicted"/>
<accession>M7WH17</accession>
<dbReference type="AlphaFoldDB" id="M7WH17"/>
<sequence>MHFVYFIEQIIVYLHFGDNDILVYKENYKTKSFCKQRSYEYKGISNALYGKELPNRFNRKRLIVVEMKWFNLD</sequence>
<dbReference type="EMBL" id="KB637241">
    <property type="protein sequence ID" value="EMS17120.1"/>
    <property type="molecule type" value="Genomic_DNA"/>
</dbReference>
<name>M7WH17_ENTHI</name>
<evidence type="ECO:0000313" key="2">
    <source>
        <dbReference type="Proteomes" id="UP000030780"/>
    </source>
</evidence>
<protein>
    <submittedName>
        <fullName evidence="1">Uncharacterized protein</fullName>
    </submittedName>
</protein>
<evidence type="ECO:0000313" key="1">
    <source>
        <dbReference type="EMBL" id="EMS17120.1"/>
    </source>
</evidence>
<organism evidence="1 2">
    <name type="scientific">Entamoeba histolytica HM-3:IMSS</name>
    <dbReference type="NCBI Taxonomy" id="885315"/>
    <lineage>
        <taxon>Eukaryota</taxon>
        <taxon>Amoebozoa</taxon>
        <taxon>Evosea</taxon>
        <taxon>Archamoebae</taxon>
        <taxon>Mastigamoebida</taxon>
        <taxon>Entamoebidae</taxon>
        <taxon>Entamoeba</taxon>
    </lineage>
</organism>
<dbReference type="VEuPathDB" id="AmoebaDB:KM1_012820"/>
<gene>
    <name evidence="1" type="ORF">KM1_012820</name>
</gene>